<dbReference type="Proteomes" id="UP000037939">
    <property type="component" value="Unassembled WGS sequence"/>
</dbReference>
<dbReference type="EMBL" id="LAQT01000009">
    <property type="protein sequence ID" value="KPC52567.1"/>
    <property type="molecule type" value="Genomic_DNA"/>
</dbReference>
<evidence type="ECO:0000313" key="4">
    <source>
        <dbReference type="Proteomes" id="UP000037939"/>
    </source>
</evidence>
<evidence type="ECO:0000256" key="1">
    <source>
        <dbReference type="ARBA" id="ARBA00007613"/>
    </source>
</evidence>
<dbReference type="STRING" id="857265.WG78_12005"/>
<name>A0A0N0XIC9_9NEIS</name>
<keyword evidence="2" id="KW-0449">Lipoprotein</keyword>
<dbReference type="GO" id="GO:0015562">
    <property type="term" value="F:efflux transmembrane transporter activity"/>
    <property type="evidence" value="ECO:0007669"/>
    <property type="project" value="InterPro"/>
</dbReference>
<dbReference type="Gene3D" id="1.20.1600.10">
    <property type="entry name" value="Outer membrane efflux proteins (OEP)"/>
    <property type="match status" value="1"/>
</dbReference>
<dbReference type="Pfam" id="PF02321">
    <property type="entry name" value="OEP"/>
    <property type="match status" value="2"/>
</dbReference>
<dbReference type="PROSITE" id="PS51257">
    <property type="entry name" value="PROKAR_LIPOPROTEIN"/>
    <property type="match status" value="1"/>
</dbReference>
<dbReference type="NCBIfam" id="TIGR01845">
    <property type="entry name" value="outer_NodT"/>
    <property type="match status" value="1"/>
</dbReference>
<keyword evidence="4" id="KW-1185">Reference proteome</keyword>
<dbReference type="PANTHER" id="PTHR30203:SF29">
    <property type="entry name" value="PROTEIN CYAE"/>
    <property type="match status" value="1"/>
</dbReference>
<dbReference type="AlphaFoldDB" id="A0A0N0XIC9"/>
<reference evidence="3 4" key="1">
    <citation type="submission" date="2015-07" db="EMBL/GenBank/DDBJ databases">
        <title>Draft genome sequence of the Amantichitinum ursilacus IGB-41, a new chitin-degrading bacterium.</title>
        <authorList>
            <person name="Kirstahler P."/>
            <person name="Guenther M."/>
            <person name="Grumaz C."/>
            <person name="Rupp S."/>
            <person name="Zibek S."/>
            <person name="Sohn K."/>
        </authorList>
    </citation>
    <scope>NUCLEOTIDE SEQUENCE [LARGE SCALE GENOMIC DNA]</scope>
    <source>
        <strain evidence="3 4">IGB-41</strain>
    </source>
</reference>
<organism evidence="3 4">
    <name type="scientific">Amantichitinum ursilacus</name>
    <dbReference type="NCBI Taxonomy" id="857265"/>
    <lineage>
        <taxon>Bacteria</taxon>
        <taxon>Pseudomonadati</taxon>
        <taxon>Pseudomonadota</taxon>
        <taxon>Betaproteobacteria</taxon>
        <taxon>Neisseriales</taxon>
        <taxon>Chitinibacteraceae</taxon>
        <taxon>Amantichitinum</taxon>
    </lineage>
</organism>
<dbReference type="Gene3D" id="2.20.200.10">
    <property type="entry name" value="Outer membrane efflux proteins (OEP)"/>
    <property type="match status" value="1"/>
</dbReference>
<dbReference type="InterPro" id="IPR010131">
    <property type="entry name" value="MdtP/NodT-like"/>
</dbReference>
<comment type="caution">
    <text evidence="3">The sequence shown here is derived from an EMBL/GenBank/DDBJ whole genome shotgun (WGS) entry which is preliminary data.</text>
</comment>
<keyword evidence="2" id="KW-0564">Palmitate</keyword>
<evidence type="ECO:0000256" key="2">
    <source>
        <dbReference type="RuleBase" id="RU362097"/>
    </source>
</evidence>
<dbReference type="RefSeq" id="WP_053938258.1">
    <property type="nucleotide sequence ID" value="NZ_LAQT01000009.1"/>
</dbReference>
<dbReference type="OrthoDB" id="9770517at2"/>
<dbReference type="InterPro" id="IPR003423">
    <property type="entry name" value="OMP_efflux"/>
</dbReference>
<keyword evidence="2" id="KW-0812">Transmembrane</keyword>
<accession>A0A0N0XIC9</accession>
<comment type="subcellular location">
    <subcellularLocation>
        <location evidence="2">Cell membrane</location>
        <topology evidence="2">Lipid-anchor</topology>
    </subcellularLocation>
</comment>
<dbReference type="PATRIC" id="fig|857265.3.peg.2472"/>
<keyword evidence="2" id="KW-1134">Transmembrane beta strand</keyword>
<dbReference type="PANTHER" id="PTHR30203">
    <property type="entry name" value="OUTER MEMBRANE CATION EFFLUX PROTEIN"/>
    <property type="match status" value="1"/>
</dbReference>
<protein>
    <submittedName>
        <fullName evidence="3">Toluene efflux pump outer membrane protein TtgI</fullName>
    </submittedName>
</protein>
<keyword evidence="2" id="KW-0472">Membrane</keyword>
<dbReference type="SUPFAM" id="SSF56954">
    <property type="entry name" value="Outer membrane efflux proteins (OEP)"/>
    <property type="match status" value="1"/>
</dbReference>
<feature type="chain" id="PRO_5005732853" evidence="2">
    <location>
        <begin position="25"/>
        <end position="481"/>
    </location>
</feature>
<keyword evidence="2" id="KW-0732">Signal</keyword>
<sequence length="481" mass="50654">MFNRRFCGLMTPLLALALAGCAVGPDYQAPQPAMPPGWQATLPHAGKTQQLVAWWQQAGDRVLTQLIAAAEADSPTLDQAWANIESARATLATDSAAAWPQINGNASVTRAGDKRSDAVPASTNRSVGADASWELDLFGKIRRNKEAATARITARMADWHDARISLAAEVATDYVDYRACQLQVDVYERSVKSYQETVRLTGVNAAAGLQPPSELAQARANAAAVSIALTSTRASCDITVKSLVRLTGMDEPQLRGLLGGTPDALPALGDVAVNSVPAQLLQQRPDLAAAERELAAASAEIGAAQAAKYPDLTLSGSISLSSLLQAGTRSTLLPWSIAPALAVPLVDGGANDAAERAAIARYNLALATWRGKVRSAVQEVEQAMVKLNSAALQQSDYAISVQGYQDYEDAATTNNKAGLGSALTLELARRDTLNARVNLIGVQRDRIEDWIALYKALGGGWTADSVAIAPTHNTVTPGAAL</sequence>
<evidence type="ECO:0000313" key="3">
    <source>
        <dbReference type="EMBL" id="KPC52567.1"/>
    </source>
</evidence>
<proteinExistence type="inferred from homology"/>
<feature type="signal peptide" evidence="2">
    <location>
        <begin position="1"/>
        <end position="24"/>
    </location>
</feature>
<dbReference type="GO" id="GO:0005886">
    <property type="term" value="C:plasma membrane"/>
    <property type="evidence" value="ECO:0007669"/>
    <property type="project" value="UniProtKB-SubCell"/>
</dbReference>
<gene>
    <name evidence="3" type="primary">ttgI</name>
    <name evidence="3" type="ORF">WG78_12005</name>
</gene>
<comment type="similarity">
    <text evidence="1 2">Belongs to the outer membrane factor (OMF) (TC 1.B.17) family.</text>
</comment>